<name>A0AAV7ECZ9_ARIFI</name>
<proteinExistence type="inferred from homology"/>
<feature type="chain" id="PRO_5044023505" description="BRO1 domain-containing protein" evidence="3">
    <location>
        <begin position="30"/>
        <end position="409"/>
    </location>
</feature>
<protein>
    <recommendedName>
        <fullName evidence="4">BRO1 domain-containing protein</fullName>
    </recommendedName>
</protein>
<evidence type="ECO:0000259" key="4">
    <source>
        <dbReference type="PROSITE" id="PS51180"/>
    </source>
</evidence>
<feature type="domain" description="BRO1" evidence="4">
    <location>
        <begin position="14"/>
        <end position="409"/>
    </location>
</feature>
<evidence type="ECO:0000256" key="1">
    <source>
        <dbReference type="ARBA" id="ARBA00008901"/>
    </source>
</evidence>
<evidence type="ECO:0000256" key="2">
    <source>
        <dbReference type="SAM" id="MobiDB-lite"/>
    </source>
</evidence>
<dbReference type="Pfam" id="PF03097">
    <property type="entry name" value="BRO1"/>
    <property type="match status" value="1"/>
</dbReference>
<accession>A0AAV7ECZ9</accession>
<comment type="similarity">
    <text evidence="1">Belongs to the BROX family.</text>
</comment>
<dbReference type="PANTHER" id="PTHR23032:SF2">
    <property type="entry name" value="ENDOSOMAL TARGETING BRO1-LIKE DOMAIN-CONTAINING PROTEIN"/>
    <property type="match status" value="1"/>
</dbReference>
<dbReference type="AlphaFoldDB" id="A0AAV7ECZ9"/>
<feature type="region of interest" description="Disordered" evidence="2">
    <location>
        <begin position="381"/>
        <end position="409"/>
    </location>
</feature>
<comment type="caution">
    <text evidence="5">The sequence shown here is derived from an EMBL/GenBank/DDBJ whole genome shotgun (WGS) entry which is preliminary data.</text>
</comment>
<dbReference type="SMART" id="SM01041">
    <property type="entry name" value="BRO1"/>
    <property type="match status" value="1"/>
</dbReference>
<dbReference type="Gene3D" id="1.25.40.280">
    <property type="entry name" value="alix/aip1 like domains"/>
    <property type="match status" value="1"/>
</dbReference>
<keyword evidence="6" id="KW-1185">Reference proteome</keyword>
<reference evidence="5 6" key="1">
    <citation type="submission" date="2021-07" db="EMBL/GenBank/DDBJ databases">
        <title>The Aristolochia fimbriata genome: insights into angiosperm evolution, floral development and chemical biosynthesis.</title>
        <authorList>
            <person name="Jiao Y."/>
        </authorList>
    </citation>
    <scope>NUCLEOTIDE SEQUENCE [LARGE SCALE GENOMIC DNA]</scope>
    <source>
        <strain evidence="5">IBCAS-2021</strain>
        <tissue evidence="5">Leaf</tissue>
    </source>
</reference>
<dbReference type="Proteomes" id="UP000825729">
    <property type="component" value="Unassembled WGS sequence"/>
</dbReference>
<feature type="signal peptide" evidence="3">
    <location>
        <begin position="1"/>
        <end position="29"/>
    </location>
</feature>
<dbReference type="InterPro" id="IPR038499">
    <property type="entry name" value="BRO1_sf"/>
</dbReference>
<evidence type="ECO:0000313" key="6">
    <source>
        <dbReference type="Proteomes" id="UP000825729"/>
    </source>
</evidence>
<dbReference type="EMBL" id="JAINDJ010000005">
    <property type="protein sequence ID" value="KAG9446271.1"/>
    <property type="molecule type" value="Genomic_DNA"/>
</dbReference>
<dbReference type="InterPro" id="IPR038898">
    <property type="entry name" value="BROX"/>
</dbReference>
<evidence type="ECO:0000313" key="5">
    <source>
        <dbReference type="EMBL" id="KAG9446271.1"/>
    </source>
</evidence>
<dbReference type="CDD" id="cd09034">
    <property type="entry name" value="BRO1_Alix_like"/>
    <property type="match status" value="1"/>
</dbReference>
<keyword evidence="3" id="KW-0732">Signal</keyword>
<organism evidence="5 6">
    <name type="scientific">Aristolochia fimbriata</name>
    <name type="common">White veined hardy Dutchman's pipe vine</name>
    <dbReference type="NCBI Taxonomy" id="158543"/>
    <lineage>
        <taxon>Eukaryota</taxon>
        <taxon>Viridiplantae</taxon>
        <taxon>Streptophyta</taxon>
        <taxon>Embryophyta</taxon>
        <taxon>Tracheophyta</taxon>
        <taxon>Spermatophyta</taxon>
        <taxon>Magnoliopsida</taxon>
        <taxon>Magnoliidae</taxon>
        <taxon>Piperales</taxon>
        <taxon>Aristolochiaceae</taxon>
        <taxon>Aristolochia</taxon>
    </lineage>
</organism>
<gene>
    <name evidence="5" type="ORF">H6P81_012399</name>
</gene>
<sequence>MTTRLLKMNLPPFVFLLVRLLQYPMFCLEHHVDLMKPLKGLLSQNLLERLSALRSQIVLIAEQTGGSALSEIQRALEEYIPLLRGLTKREYCLAEKVIFKWKNLGEDPQETSISSSYFELLSVVHMMAMLVLSEANAILVPKDSGDGGGRTVSEDCRTGAIDLLLKASGCLEYCVSHVLTCLPPDTMFRLPRDLQEGVLKAISMQALGQAVEMQLGLAIENQKATLSVKRRLACEQVSYLEQAHYCLSGCISEGYGKKHILFLKWKYLEAKAAAYYYHGLVLDKGTEPSSHIAAVYCLFAAEEVLMESKKACLNYCLAKPVTRSPPLWGIMKHLQRKIPEAASKKSEMYSYLLEQDKGLQELPDLPEFPLSLKPDDYELPEIDTLWDSENREPQAQTLKEHLHEEEEEA</sequence>
<dbReference type="InterPro" id="IPR004328">
    <property type="entry name" value="BRO1_dom"/>
</dbReference>
<dbReference type="PROSITE" id="PS51180">
    <property type="entry name" value="BRO1"/>
    <property type="match status" value="1"/>
</dbReference>
<dbReference type="PANTHER" id="PTHR23032">
    <property type="entry name" value="BRO1 DOMAIN-CONTAINING PROTEIN BROX"/>
    <property type="match status" value="1"/>
</dbReference>
<feature type="compositionally biased region" description="Basic and acidic residues" evidence="2">
    <location>
        <begin position="388"/>
        <end position="409"/>
    </location>
</feature>
<evidence type="ECO:0000256" key="3">
    <source>
        <dbReference type="SAM" id="SignalP"/>
    </source>
</evidence>